<dbReference type="AlphaFoldDB" id="A0A922HPM1"/>
<dbReference type="GO" id="GO:0072659">
    <property type="term" value="P:protein localization to plasma membrane"/>
    <property type="evidence" value="ECO:0007669"/>
    <property type="project" value="TreeGrafter"/>
</dbReference>
<reference evidence="7" key="1">
    <citation type="submission" date="2013-05" db="EMBL/GenBank/DDBJ databases">
        <authorList>
            <person name="Yim A.K.Y."/>
            <person name="Chan T.F."/>
            <person name="Ji K.M."/>
            <person name="Liu X.Y."/>
            <person name="Zhou J.W."/>
            <person name="Li R.Q."/>
            <person name="Yang K.Y."/>
            <person name="Li J."/>
            <person name="Li M."/>
            <person name="Law P.T.W."/>
            <person name="Wu Y.L."/>
            <person name="Cai Z.L."/>
            <person name="Qin H."/>
            <person name="Bao Y."/>
            <person name="Leung R.K.K."/>
            <person name="Ng P.K.S."/>
            <person name="Zou J."/>
            <person name="Zhong X.J."/>
            <person name="Ran P.X."/>
            <person name="Zhong N.S."/>
            <person name="Liu Z.G."/>
            <person name="Tsui S.K.W."/>
        </authorList>
    </citation>
    <scope>NUCLEOTIDE SEQUENCE</scope>
    <source>
        <strain evidence="7">Derf</strain>
        <tissue evidence="7">Whole organism</tissue>
    </source>
</reference>
<keyword evidence="5" id="KW-0175">Coiled coil</keyword>
<gene>
    <name evidence="7" type="primary">FLOT2_1</name>
    <name evidence="7" type="ORF">DERF_012277</name>
</gene>
<dbReference type="InterPro" id="IPR027705">
    <property type="entry name" value="Flotillin_fam"/>
</dbReference>
<evidence type="ECO:0000313" key="7">
    <source>
        <dbReference type="EMBL" id="KAH9501429.1"/>
    </source>
</evidence>
<dbReference type="PANTHER" id="PTHR13806">
    <property type="entry name" value="FLOTILLIN-RELATED"/>
    <property type="match status" value="1"/>
</dbReference>
<dbReference type="GO" id="GO:0002020">
    <property type="term" value="F:protease binding"/>
    <property type="evidence" value="ECO:0007669"/>
    <property type="project" value="TreeGrafter"/>
</dbReference>
<comment type="subcellular location">
    <subcellularLocation>
        <location evidence="1">Membrane</location>
    </subcellularLocation>
</comment>
<keyword evidence="3" id="KW-0472">Membrane</keyword>
<protein>
    <submittedName>
        <fullName evidence="7">Flotillin-2</fullName>
    </submittedName>
</protein>
<dbReference type="GO" id="GO:0031410">
    <property type="term" value="C:cytoplasmic vesicle"/>
    <property type="evidence" value="ECO:0007669"/>
    <property type="project" value="TreeGrafter"/>
</dbReference>
<evidence type="ECO:0000313" key="8">
    <source>
        <dbReference type="Proteomes" id="UP000790347"/>
    </source>
</evidence>
<name>A0A922HPM1_DERFA</name>
<dbReference type="InterPro" id="IPR001107">
    <property type="entry name" value="Band_7"/>
</dbReference>
<dbReference type="CDD" id="cd03399">
    <property type="entry name" value="SPFH_flotillin"/>
    <property type="match status" value="1"/>
</dbReference>
<sequence>MGNIHVVGPNEALIVTGGGFGCCHSTRIRMIIGSWIWVWWSINNVQLLSLEIFTMKPKCENVQTANGVPLCVTAVAQCRITKHLDRLRLAAEQFLGMTISQIRAILLKTLEGHLRAILCWFSTLSVEEIYGDRNKFAHLVREVAAKDVINMGIEIVSFTIKDIYDKVEYLDSLGRTRMAQVKQDAQMGVVESERDIGIVEAKCEQQSMDKMYISKQKIEAAKQQYEMKKSEYDREVNGQQAETKLSYELQWAKIQQSLKQEEKKIQLIEKHKLIQYEQLEIELRNKQLESEVRLPADTESYRILIESDGKKNVQLMIAKAEAEKIRQIGMAEVNRNRKIGMAEAQAMAIRANILSNYNDAAILSMIMSTMPELAKEICLPLSRITEIIITSSSSSSQTSETNGTKYICNLIETILARLLPKC</sequence>
<keyword evidence="8" id="KW-1185">Reference proteome</keyword>
<evidence type="ECO:0000259" key="6">
    <source>
        <dbReference type="Pfam" id="PF01145"/>
    </source>
</evidence>
<dbReference type="InterPro" id="IPR036013">
    <property type="entry name" value="Band_7/SPFH_dom_sf"/>
</dbReference>
<accession>A0A922HPM1</accession>
<reference evidence="7" key="2">
    <citation type="journal article" date="2022" name="Res Sq">
        <title>Comparative Genomics Reveals Insights into the Divergent Evolution of Astigmatic Mites and Household Pest Adaptations.</title>
        <authorList>
            <person name="Xiong Q."/>
            <person name="Wan A.T.-Y."/>
            <person name="Liu X.-Y."/>
            <person name="Fung C.S.-H."/>
            <person name="Xiao X."/>
            <person name="Malainual N."/>
            <person name="Hou J."/>
            <person name="Wang L."/>
            <person name="Wang M."/>
            <person name="Yang K."/>
            <person name="Cui Y."/>
            <person name="Leung E."/>
            <person name="Nong W."/>
            <person name="Shin S.-K."/>
            <person name="Au S."/>
            <person name="Jeong K.Y."/>
            <person name="Chew F.T."/>
            <person name="Hui J."/>
            <person name="Leung T.F."/>
            <person name="Tungtrongchitr A."/>
            <person name="Zhong N."/>
            <person name="Liu Z."/>
            <person name="Tsui S."/>
        </authorList>
    </citation>
    <scope>NUCLEOTIDE SEQUENCE</scope>
    <source>
        <strain evidence="7">Derf</strain>
        <tissue evidence="7">Whole organism</tissue>
    </source>
</reference>
<dbReference type="GO" id="GO:0045661">
    <property type="term" value="P:regulation of myoblast differentiation"/>
    <property type="evidence" value="ECO:0007669"/>
    <property type="project" value="TreeGrafter"/>
</dbReference>
<dbReference type="EMBL" id="ASGP02000006">
    <property type="protein sequence ID" value="KAH9501429.1"/>
    <property type="molecule type" value="Genomic_DNA"/>
</dbReference>
<evidence type="ECO:0000256" key="3">
    <source>
        <dbReference type="ARBA" id="ARBA00023136"/>
    </source>
</evidence>
<organism evidence="7 8">
    <name type="scientific">Dermatophagoides farinae</name>
    <name type="common">American house dust mite</name>
    <dbReference type="NCBI Taxonomy" id="6954"/>
    <lineage>
        <taxon>Eukaryota</taxon>
        <taxon>Metazoa</taxon>
        <taxon>Ecdysozoa</taxon>
        <taxon>Arthropoda</taxon>
        <taxon>Chelicerata</taxon>
        <taxon>Arachnida</taxon>
        <taxon>Acari</taxon>
        <taxon>Acariformes</taxon>
        <taxon>Sarcoptiformes</taxon>
        <taxon>Astigmata</taxon>
        <taxon>Psoroptidia</taxon>
        <taxon>Analgoidea</taxon>
        <taxon>Pyroglyphidae</taxon>
        <taxon>Dermatophagoidinae</taxon>
        <taxon>Dermatophagoides</taxon>
    </lineage>
</organism>
<dbReference type="Pfam" id="PF01145">
    <property type="entry name" value="Band_7"/>
    <property type="match status" value="1"/>
</dbReference>
<evidence type="ECO:0000256" key="2">
    <source>
        <dbReference type="ARBA" id="ARBA00007161"/>
    </source>
</evidence>
<feature type="coiled-coil region" evidence="5">
    <location>
        <begin position="215"/>
        <end position="242"/>
    </location>
</feature>
<feature type="domain" description="Band 7" evidence="6">
    <location>
        <begin position="6"/>
        <end position="192"/>
    </location>
</feature>
<evidence type="ECO:0000256" key="1">
    <source>
        <dbReference type="ARBA" id="ARBA00004370"/>
    </source>
</evidence>
<dbReference type="SUPFAM" id="SSF117892">
    <property type="entry name" value="Band 7/SPFH domain"/>
    <property type="match status" value="1"/>
</dbReference>
<dbReference type="Gene3D" id="3.30.479.30">
    <property type="entry name" value="Band 7 domain"/>
    <property type="match status" value="1"/>
</dbReference>
<dbReference type="PANTHER" id="PTHR13806:SF46">
    <property type="entry name" value="FLOTILLIN-1-RELATED"/>
    <property type="match status" value="1"/>
</dbReference>
<evidence type="ECO:0000256" key="5">
    <source>
        <dbReference type="SAM" id="Coils"/>
    </source>
</evidence>
<comment type="caution">
    <text evidence="7">The sequence shown here is derived from an EMBL/GenBank/DDBJ whole genome shotgun (WGS) entry which is preliminary data.</text>
</comment>
<dbReference type="Proteomes" id="UP000790347">
    <property type="component" value="Unassembled WGS sequence"/>
</dbReference>
<dbReference type="GO" id="GO:0016600">
    <property type="term" value="C:flotillin complex"/>
    <property type="evidence" value="ECO:0007669"/>
    <property type="project" value="TreeGrafter"/>
</dbReference>
<proteinExistence type="inferred from homology"/>
<comment type="similarity">
    <text evidence="2 4">Belongs to the band 7/mec-2 family. Flotillin subfamily.</text>
</comment>
<evidence type="ECO:0000256" key="4">
    <source>
        <dbReference type="RuleBase" id="RU366054"/>
    </source>
</evidence>